<evidence type="ECO:0000256" key="2">
    <source>
        <dbReference type="ARBA" id="ARBA00023242"/>
    </source>
</evidence>
<evidence type="ECO:0000313" key="7">
    <source>
        <dbReference type="EMBL" id="KAJ9685448.1"/>
    </source>
</evidence>
<organism evidence="7 8">
    <name type="scientific">Vitis rotundifolia</name>
    <name type="common">Muscadine grape</name>
    <dbReference type="NCBI Taxonomy" id="103349"/>
    <lineage>
        <taxon>Eukaryota</taxon>
        <taxon>Viridiplantae</taxon>
        <taxon>Streptophyta</taxon>
        <taxon>Embryophyta</taxon>
        <taxon>Tracheophyta</taxon>
        <taxon>Spermatophyta</taxon>
        <taxon>Magnoliopsida</taxon>
        <taxon>eudicotyledons</taxon>
        <taxon>Gunneridae</taxon>
        <taxon>Pentapetalae</taxon>
        <taxon>rosids</taxon>
        <taxon>Vitales</taxon>
        <taxon>Vitaceae</taxon>
        <taxon>Viteae</taxon>
        <taxon>Vitis</taxon>
    </lineage>
</organism>
<evidence type="ECO:0008006" key="9">
    <source>
        <dbReference type="Google" id="ProtNLM"/>
    </source>
</evidence>
<dbReference type="Gene3D" id="3.40.1340.10">
    <property type="entry name" value="RNA polymerase, Rpb5, N-terminal domain"/>
    <property type="match status" value="1"/>
</dbReference>
<dbReference type="InterPro" id="IPR014381">
    <property type="entry name" value="Arch_Rpo5/euc_Rpb5"/>
</dbReference>
<reference evidence="7 8" key="1">
    <citation type="journal article" date="2023" name="BMC Biotechnol.">
        <title>Vitis rotundifolia cv Carlos genome sequencing.</title>
        <authorList>
            <person name="Huff M."/>
            <person name="Hulse-Kemp A."/>
            <person name="Scheffler B."/>
            <person name="Youngblood R."/>
            <person name="Simpson S."/>
            <person name="Babiker E."/>
            <person name="Staton M."/>
        </authorList>
    </citation>
    <scope>NUCLEOTIDE SEQUENCE [LARGE SCALE GENOMIC DNA]</scope>
    <source>
        <tissue evidence="7">Leaf</tissue>
    </source>
</reference>
<evidence type="ECO:0000256" key="4">
    <source>
        <dbReference type="SAM" id="MobiDB-lite"/>
    </source>
</evidence>
<dbReference type="Pfam" id="PF01191">
    <property type="entry name" value="RNA_pol_Rpb5_C"/>
    <property type="match status" value="1"/>
</dbReference>
<dbReference type="InterPro" id="IPR036710">
    <property type="entry name" value="RNA_pol_Rpb5_N_sf"/>
</dbReference>
<sequence length="240" mass="27489">MILNAFPPSKSSLELESGKMESQAGSHGNGSCITADMEQGSIESYRYYLSRRTLFQMLSDRGYNVPHSELTRSLPDFRAFFGQNPDPSRLRICLPLISSPFKKILVVFCGTDEIRKAVIRLIFQQINREGLHRLILVLQSKMNSHARKVVDEYPIKVELFQITELLINITKHVSVPKHEILSAQEKRKLVNKYKLEDKQFPIMQKDDAIARYYGLEKGQVVKITYKGGMTDSLVTYRCVS</sequence>
<dbReference type="InterPro" id="IPR005571">
    <property type="entry name" value="RNA_pol_Rpb5_N"/>
</dbReference>
<dbReference type="PIRSF" id="PIRSF000747">
    <property type="entry name" value="RPB5"/>
    <property type="match status" value="1"/>
</dbReference>
<accession>A0AA39DHU8</accession>
<evidence type="ECO:0000259" key="5">
    <source>
        <dbReference type="Pfam" id="PF01191"/>
    </source>
</evidence>
<dbReference type="SUPFAM" id="SSF53036">
    <property type="entry name" value="Eukaryotic RPB5 N-terminal domain"/>
    <property type="match status" value="1"/>
</dbReference>
<comment type="similarity">
    <text evidence="3">Belongs to the archaeal Rpo5/eukaryotic RPB5 RNA polymerase subunit family.</text>
</comment>
<dbReference type="GO" id="GO:0003677">
    <property type="term" value="F:DNA binding"/>
    <property type="evidence" value="ECO:0007669"/>
    <property type="project" value="InterPro"/>
</dbReference>
<proteinExistence type="inferred from homology"/>
<dbReference type="GO" id="GO:0055029">
    <property type="term" value="C:nuclear DNA-directed RNA polymerase complex"/>
    <property type="evidence" value="ECO:0007669"/>
    <property type="project" value="UniProtKB-ARBA"/>
</dbReference>
<evidence type="ECO:0000259" key="6">
    <source>
        <dbReference type="Pfam" id="PF03871"/>
    </source>
</evidence>
<dbReference type="Gene3D" id="3.90.940.20">
    <property type="entry name" value="RPB5-like RNA polymerase subunit"/>
    <property type="match status" value="1"/>
</dbReference>
<evidence type="ECO:0000256" key="3">
    <source>
        <dbReference type="ARBA" id="ARBA00025765"/>
    </source>
</evidence>
<dbReference type="PANTHER" id="PTHR10535">
    <property type="entry name" value="DNA-DIRECTED RNA POLYMERASES I, II, AND III SUBUNIT RPABC1"/>
    <property type="match status" value="1"/>
</dbReference>
<dbReference type="GO" id="GO:0006362">
    <property type="term" value="P:transcription elongation by RNA polymerase I"/>
    <property type="evidence" value="ECO:0007669"/>
    <property type="project" value="TreeGrafter"/>
</dbReference>
<evidence type="ECO:0000313" key="8">
    <source>
        <dbReference type="Proteomes" id="UP001168098"/>
    </source>
</evidence>
<name>A0AA39DHU8_VITRO</name>
<dbReference type="PANTHER" id="PTHR10535:SF12">
    <property type="entry name" value="DNA-DIRECTED RNA POLYMERASE V SUBUNIT 5C"/>
    <property type="match status" value="1"/>
</dbReference>
<gene>
    <name evidence="7" type="ORF">PVL29_017475</name>
</gene>
<protein>
    <recommendedName>
        <fullName evidence="9">DNA-directed RNA polymerase V subunit 5A</fullName>
    </recommendedName>
</protein>
<dbReference type="InterPro" id="IPR035913">
    <property type="entry name" value="RPB5-like_sf"/>
</dbReference>
<dbReference type="GO" id="GO:0042797">
    <property type="term" value="P:tRNA transcription by RNA polymerase III"/>
    <property type="evidence" value="ECO:0007669"/>
    <property type="project" value="TreeGrafter"/>
</dbReference>
<dbReference type="EMBL" id="JARBHA010000013">
    <property type="protein sequence ID" value="KAJ9685448.1"/>
    <property type="molecule type" value="Genomic_DNA"/>
</dbReference>
<dbReference type="GO" id="GO:0006366">
    <property type="term" value="P:transcription by RNA polymerase II"/>
    <property type="evidence" value="ECO:0007669"/>
    <property type="project" value="TreeGrafter"/>
</dbReference>
<dbReference type="Proteomes" id="UP001168098">
    <property type="component" value="Unassembled WGS sequence"/>
</dbReference>
<dbReference type="GO" id="GO:0003899">
    <property type="term" value="F:DNA-directed RNA polymerase activity"/>
    <property type="evidence" value="ECO:0007669"/>
    <property type="project" value="InterPro"/>
</dbReference>
<dbReference type="InterPro" id="IPR000783">
    <property type="entry name" value="RNA_pol_subH/Rpb5_C"/>
</dbReference>
<feature type="region of interest" description="Disordered" evidence="4">
    <location>
        <begin position="1"/>
        <end position="31"/>
    </location>
</feature>
<keyword evidence="2" id="KW-0539">Nucleus</keyword>
<feature type="domain" description="RNA polymerase Rpb5 N-terminal" evidence="6">
    <location>
        <begin position="43"/>
        <end position="126"/>
    </location>
</feature>
<comment type="subcellular location">
    <subcellularLocation>
        <location evidence="1">Nucleus</location>
    </subcellularLocation>
</comment>
<dbReference type="Pfam" id="PF03871">
    <property type="entry name" value="RNA_pol_Rpb5_N"/>
    <property type="match status" value="1"/>
</dbReference>
<comment type="caution">
    <text evidence="7">The sequence shown here is derived from an EMBL/GenBank/DDBJ whole genome shotgun (WGS) entry which is preliminary data.</text>
</comment>
<feature type="domain" description="RNA polymerase subunit H/Rpb5 C-terminal" evidence="5">
    <location>
        <begin position="167"/>
        <end position="239"/>
    </location>
</feature>
<evidence type="ECO:0000256" key="1">
    <source>
        <dbReference type="ARBA" id="ARBA00004123"/>
    </source>
</evidence>
<keyword evidence="8" id="KW-1185">Reference proteome</keyword>
<dbReference type="FunFam" id="3.90.940.20:FF:000001">
    <property type="entry name" value="DNA-directed RNA polymerases I, II, and III subunit RPABC1"/>
    <property type="match status" value="1"/>
</dbReference>
<dbReference type="SUPFAM" id="SSF55287">
    <property type="entry name" value="RPB5-like RNA polymerase subunit"/>
    <property type="match status" value="1"/>
</dbReference>
<dbReference type="AlphaFoldDB" id="A0AA39DHU8"/>